<dbReference type="PIRSF" id="PIRSF001123">
    <property type="entry name" value="PepA_GA"/>
    <property type="match status" value="1"/>
</dbReference>
<evidence type="ECO:0000256" key="2">
    <source>
        <dbReference type="ARBA" id="ARBA00022438"/>
    </source>
</evidence>
<dbReference type="Gene3D" id="2.40.30.40">
    <property type="entry name" value="Peptidase M42, domain 2"/>
    <property type="match status" value="1"/>
</dbReference>
<keyword evidence="2" id="KW-0031">Aminopeptidase</keyword>
<organism evidence="7 8">
    <name type="scientific">Lentilactobacillus raoultii</name>
    <dbReference type="NCBI Taxonomy" id="1987503"/>
    <lineage>
        <taxon>Bacteria</taxon>
        <taxon>Bacillati</taxon>
        <taxon>Bacillota</taxon>
        <taxon>Bacilli</taxon>
        <taxon>Lactobacillales</taxon>
        <taxon>Lactobacillaceae</taxon>
        <taxon>Lentilactobacillus</taxon>
    </lineage>
</organism>
<dbReference type="SUPFAM" id="SSF53187">
    <property type="entry name" value="Zn-dependent exopeptidases"/>
    <property type="match status" value="1"/>
</dbReference>
<evidence type="ECO:0000256" key="5">
    <source>
        <dbReference type="ARBA" id="ARBA00022801"/>
    </source>
</evidence>
<protein>
    <submittedName>
        <fullName evidence="7">M42 family metallopeptidase</fullName>
    </submittedName>
</protein>
<keyword evidence="4" id="KW-0479">Metal-binding</keyword>
<dbReference type="Proteomes" id="UP001597156">
    <property type="component" value="Unassembled WGS sequence"/>
</dbReference>
<dbReference type="InterPro" id="IPR051464">
    <property type="entry name" value="Peptidase_M42_aminopept"/>
</dbReference>
<dbReference type="Gene3D" id="3.40.630.10">
    <property type="entry name" value="Zn peptidases"/>
    <property type="match status" value="1"/>
</dbReference>
<keyword evidence="3" id="KW-0645">Protease</keyword>
<name>A0ABW3PP27_9LACO</name>
<dbReference type="PANTHER" id="PTHR32481:SF0">
    <property type="entry name" value="AMINOPEPTIDASE YPDE-RELATED"/>
    <property type="match status" value="1"/>
</dbReference>
<evidence type="ECO:0000256" key="3">
    <source>
        <dbReference type="ARBA" id="ARBA00022670"/>
    </source>
</evidence>
<evidence type="ECO:0000256" key="1">
    <source>
        <dbReference type="ARBA" id="ARBA00006272"/>
    </source>
</evidence>
<dbReference type="EMBL" id="JBHTLH010000041">
    <property type="protein sequence ID" value="MFD1126050.1"/>
    <property type="molecule type" value="Genomic_DNA"/>
</dbReference>
<dbReference type="Pfam" id="PF05343">
    <property type="entry name" value="Peptidase_M42"/>
    <property type="match status" value="1"/>
</dbReference>
<evidence type="ECO:0000313" key="8">
    <source>
        <dbReference type="Proteomes" id="UP001597156"/>
    </source>
</evidence>
<dbReference type="RefSeq" id="WP_121979020.1">
    <property type="nucleotide sequence ID" value="NZ_JBHTLH010000041.1"/>
</dbReference>
<comment type="similarity">
    <text evidence="1 6">Belongs to the peptidase M42 family.</text>
</comment>
<keyword evidence="5" id="KW-0378">Hydrolase</keyword>
<evidence type="ECO:0000256" key="6">
    <source>
        <dbReference type="PIRNR" id="PIRNR001123"/>
    </source>
</evidence>
<dbReference type="SUPFAM" id="SSF101821">
    <property type="entry name" value="Aminopeptidase/glucanase lid domain"/>
    <property type="match status" value="1"/>
</dbReference>
<dbReference type="PANTHER" id="PTHR32481">
    <property type="entry name" value="AMINOPEPTIDASE"/>
    <property type="match status" value="1"/>
</dbReference>
<keyword evidence="8" id="KW-1185">Reference proteome</keyword>
<evidence type="ECO:0000313" key="7">
    <source>
        <dbReference type="EMBL" id="MFD1126050.1"/>
    </source>
</evidence>
<dbReference type="InterPro" id="IPR023367">
    <property type="entry name" value="Peptidase_M42_dom2"/>
</dbReference>
<evidence type="ECO:0000256" key="4">
    <source>
        <dbReference type="ARBA" id="ARBA00022723"/>
    </source>
</evidence>
<comment type="caution">
    <text evidence="7">The sequence shown here is derived from an EMBL/GenBank/DDBJ whole genome shotgun (WGS) entry which is preliminary data.</text>
</comment>
<accession>A0ABW3PP27</accession>
<proteinExistence type="inferred from homology"/>
<dbReference type="InterPro" id="IPR008007">
    <property type="entry name" value="Peptidase_M42"/>
</dbReference>
<gene>
    <name evidence="7" type="ORF">ACFQ22_11875</name>
</gene>
<reference evidence="8" key="1">
    <citation type="journal article" date="2019" name="Int. J. Syst. Evol. Microbiol.">
        <title>The Global Catalogue of Microorganisms (GCM) 10K type strain sequencing project: providing services to taxonomists for standard genome sequencing and annotation.</title>
        <authorList>
            <consortium name="The Broad Institute Genomics Platform"/>
            <consortium name="The Broad Institute Genome Sequencing Center for Infectious Disease"/>
            <person name="Wu L."/>
            <person name="Ma J."/>
        </authorList>
    </citation>
    <scope>NUCLEOTIDE SEQUENCE [LARGE SCALE GENOMIC DNA]</scope>
    <source>
        <strain evidence="8">CCUG 71848</strain>
    </source>
</reference>
<sequence>MEKKTTLNLIQSLTNANGPSGFEDEVRDVILKAADPFSTAHADSMNNCFIEHRQNDAQKPATLMIDAHLDEVGLIVQAVKPNGTLKFTTLGGWVPANLTAEKMRIRNQNGDWLTGLVATKPPHFMTAEERRRPITIDHLSIDVGTTSAEETKTKLKIDTGCPIVPDTAWQYLKPQDVMLAKAFDNRIGTAALLTAIKELASESLPINVVGAVAAQEEVGTRGAKVTIRKVKPDITISLEGCPADDTFTPDWLIQTGLHRGPMLRDMDTSFIANPHFQQFAIDQATMHQIPFTRSVRTGGGVDAAEFVTYEGVPTICIGIPVRYEHTNYSLVAYDDFENTVKLLTEIIRHLDTEKIKEL</sequence>